<name>A0ABX1FWQ9_9PSEU</name>
<dbReference type="SUPFAM" id="SSF55781">
    <property type="entry name" value="GAF domain-like"/>
    <property type="match status" value="1"/>
</dbReference>
<evidence type="ECO:0000313" key="3">
    <source>
        <dbReference type="Proteomes" id="UP001515943"/>
    </source>
</evidence>
<accession>A0ABX1FWQ9</accession>
<dbReference type="InterPro" id="IPR003018">
    <property type="entry name" value="GAF"/>
</dbReference>
<proteinExistence type="predicted"/>
<dbReference type="InterPro" id="IPR005561">
    <property type="entry name" value="ANTAR"/>
</dbReference>
<dbReference type="Proteomes" id="UP001515943">
    <property type="component" value="Unassembled WGS sequence"/>
</dbReference>
<protein>
    <submittedName>
        <fullName evidence="2">GAF and ANTAR domain-containing protein</fullName>
    </submittedName>
</protein>
<feature type="domain" description="ANTAR" evidence="1">
    <location>
        <begin position="162"/>
        <end position="214"/>
    </location>
</feature>
<dbReference type="SMART" id="SM01012">
    <property type="entry name" value="ANTAR"/>
    <property type="match status" value="1"/>
</dbReference>
<reference evidence="2 3" key="1">
    <citation type="submission" date="2019-08" db="EMBL/GenBank/DDBJ databases">
        <title>Lentzea from Indian Himalayas.</title>
        <authorList>
            <person name="Mandal S."/>
            <person name="Mallick Gupta A."/>
            <person name="Maiti P.K."/>
            <person name="Sarkar J."/>
            <person name="Mandal S."/>
        </authorList>
    </citation>
    <scope>NUCLEOTIDE SEQUENCE [LARGE SCALE GENOMIC DNA]</scope>
    <source>
        <strain evidence="2 3">PSKA42</strain>
    </source>
</reference>
<evidence type="ECO:0000259" key="1">
    <source>
        <dbReference type="SMART" id="SM01012"/>
    </source>
</evidence>
<evidence type="ECO:0000313" key="2">
    <source>
        <dbReference type="EMBL" id="NKE62962.1"/>
    </source>
</evidence>
<organism evidence="2 3">
    <name type="scientific">Lentzea indica</name>
    <dbReference type="NCBI Taxonomy" id="2604800"/>
    <lineage>
        <taxon>Bacteria</taxon>
        <taxon>Bacillati</taxon>
        <taxon>Actinomycetota</taxon>
        <taxon>Actinomycetes</taxon>
        <taxon>Pseudonocardiales</taxon>
        <taxon>Pseudonocardiaceae</taxon>
        <taxon>Lentzea</taxon>
    </lineage>
</organism>
<dbReference type="Gene3D" id="3.30.450.40">
    <property type="match status" value="1"/>
</dbReference>
<keyword evidence="3" id="KW-1185">Reference proteome</keyword>
<dbReference type="EMBL" id="VSRL01000301">
    <property type="protein sequence ID" value="NKE62962.1"/>
    <property type="molecule type" value="Genomic_DNA"/>
</dbReference>
<dbReference type="Pfam" id="PF13185">
    <property type="entry name" value="GAF_2"/>
    <property type="match status" value="1"/>
</dbReference>
<sequence>MQQVFECRTASGRAELGQALCAACVRMLPDVDAAALVFYGDSQTRELVGASDPWAAGIEEAQYTLGEGPGVEAVAAGGPVLVPDLTADGVRWPVFAASGQAGDLAAAFVFPLQVGAILLGTLALYRRRPGALPAEFVVEAAVLADLVSQVLLAQNEQMGGEEQVRMETSYQDVNMATGMLAAQLRISLEEALLRLRAHAFAADRSILDVARDVLVRRLPLDQLAD</sequence>
<gene>
    <name evidence="2" type="ORF">FXN61_42075</name>
</gene>
<dbReference type="InterPro" id="IPR029016">
    <property type="entry name" value="GAF-like_dom_sf"/>
</dbReference>
<comment type="caution">
    <text evidence="2">The sequence shown here is derived from an EMBL/GenBank/DDBJ whole genome shotgun (WGS) entry which is preliminary data.</text>
</comment>